<protein>
    <submittedName>
        <fullName evidence="1">Carboxypeptidase-like regulatory domain-containing protein</fullName>
    </submittedName>
</protein>
<reference evidence="1" key="1">
    <citation type="submission" date="2022-10" db="EMBL/GenBank/DDBJ databases">
        <authorList>
            <person name="Yu W.X."/>
        </authorList>
    </citation>
    <scope>NUCLEOTIDE SEQUENCE</scope>
    <source>
        <strain evidence="1">AAT</strain>
    </source>
</reference>
<dbReference type="GO" id="GO:0004180">
    <property type="term" value="F:carboxypeptidase activity"/>
    <property type="evidence" value="ECO:0007669"/>
    <property type="project" value="UniProtKB-KW"/>
</dbReference>
<keyword evidence="1" id="KW-0121">Carboxypeptidase</keyword>
<keyword evidence="1" id="KW-0378">Hydrolase</keyword>
<proteinExistence type="predicted"/>
<keyword evidence="2" id="KW-1185">Reference proteome</keyword>
<evidence type="ECO:0000313" key="2">
    <source>
        <dbReference type="Proteomes" id="UP001209229"/>
    </source>
</evidence>
<comment type="caution">
    <text evidence="1">The sequence shown here is derived from an EMBL/GenBank/DDBJ whole genome shotgun (WGS) entry which is preliminary data.</text>
</comment>
<name>A0AAE3M6J1_9BACT</name>
<accession>A0AAE3M6J1</accession>
<dbReference type="Proteomes" id="UP001209229">
    <property type="component" value="Unassembled WGS sequence"/>
</dbReference>
<dbReference type="SUPFAM" id="SSF49464">
    <property type="entry name" value="Carboxypeptidase regulatory domain-like"/>
    <property type="match status" value="1"/>
</dbReference>
<dbReference type="RefSeq" id="WP_301191268.1">
    <property type="nucleotide sequence ID" value="NZ_JAPDPJ010000035.1"/>
</dbReference>
<sequence length="511" mass="59080">MKIHYIKVLIILFIIHTNTLYAQNATINPLDSVLISTQYKAITIEHFLDSLHEKYNIHFAYDPLIIPYDSVINANYSKQNISYILNNIFQNHDLQFEASDKQIIISQTYRNTKITNYLTLEGNITSNENDKPLPLVNIAIIGETIGTTTNFDGYYKFLIPKKFIGDTIHFTSIGYESHDIIIPKSDSLINVTLNTTSIKLKEIEVKYLKASQIIENTINSIHKNYPDHPMLLTAFFRETIKQDDKYIEISEAVLDIYKSSYLSSGDIEKARFVKGRKHVDDEQIALARLKLAGGPSLFASLDIVKHPDFLGLNDDVKYVYNYIGKTIERDRIVYIIEFKPLYETENIYYQGKLHIDSESFAILSADFKMTKQTLKEGAKYLIKKNAKKIKSTPIYTQYHIEYRPMGDKWILNNIRGELKIKIIDKRNKKTKSLYNTTSELLVTNAINGKGQKIKYSDTFKSSYVLADWITNYDEDFWKDYNIINPEKSLSNIFKSTAVEINVVPLREKTKP</sequence>
<gene>
    <name evidence="1" type="ORF">OM075_14605</name>
</gene>
<keyword evidence="1" id="KW-0645">Protease</keyword>
<dbReference type="EMBL" id="JAPDPJ010000035">
    <property type="protein sequence ID" value="MCW3787704.1"/>
    <property type="molecule type" value="Genomic_DNA"/>
</dbReference>
<dbReference type="InterPro" id="IPR008969">
    <property type="entry name" value="CarboxyPept-like_regulatory"/>
</dbReference>
<organism evidence="1 2">
    <name type="scientific">Plebeiibacterium sediminum</name>
    <dbReference type="NCBI Taxonomy" id="2992112"/>
    <lineage>
        <taxon>Bacteria</taxon>
        <taxon>Pseudomonadati</taxon>
        <taxon>Bacteroidota</taxon>
        <taxon>Bacteroidia</taxon>
        <taxon>Marinilabiliales</taxon>
        <taxon>Marinilabiliaceae</taxon>
        <taxon>Plebeiibacterium</taxon>
    </lineage>
</organism>
<dbReference type="Pfam" id="PF13715">
    <property type="entry name" value="CarbopepD_reg_2"/>
    <property type="match status" value="1"/>
</dbReference>
<evidence type="ECO:0000313" key="1">
    <source>
        <dbReference type="EMBL" id="MCW3787704.1"/>
    </source>
</evidence>
<dbReference type="AlphaFoldDB" id="A0AAE3M6J1"/>